<organism evidence="2 3">
    <name type="scientific">Batillaria attramentaria</name>
    <dbReference type="NCBI Taxonomy" id="370345"/>
    <lineage>
        <taxon>Eukaryota</taxon>
        <taxon>Metazoa</taxon>
        <taxon>Spiralia</taxon>
        <taxon>Lophotrochozoa</taxon>
        <taxon>Mollusca</taxon>
        <taxon>Gastropoda</taxon>
        <taxon>Caenogastropoda</taxon>
        <taxon>Sorbeoconcha</taxon>
        <taxon>Cerithioidea</taxon>
        <taxon>Batillariidae</taxon>
        <taxon>Batillaria</taxon>
    </lineage>
</organism>
<comment type="caution">
    <text evidence="2">The sequence shown here is derived from an EMBL/GenBank/DDBJ whole genome shotgun (WGS) entry which is preliminary data.</text>
</comment>
<evidence type="ECO:0000313" key="2">
    <source>
        <dbReference type="EMBL" id="KAK7474985.1"/>
    </source>
</evidence>
<keyword evidence="3" id="KW-1185">Reference proteome</keyword>
<accession>A0ABD0JJZ6</accession>
<dbReference type="Proteomes" id="UP001519460">
    <property type="component" value="Unassembled WGS sequence"/>
</dbReference>
<reference evidence="2 3" key="1">
    <citation type="journal article" date="2023" name="Sci. Data">
        <title>Genome assembly of the Korean intertidal mud-creeper Batillaria attramentaria.</title>
        <authorList>
            <person name="Patra A.K."/>
            <person name="Ho P.T."/>
            <person name="Jun S."/>
            <person name="Lee S.J."/>
            <person name="Kim Y."/>
            <person name="Won Y.J."/>
        </authorList>
    </citation>
    <scope>NUCLEOTIDE SEQUENCE [LARGE SCALE GENOMIC DNA]</scope>
    <source>
        <strain evidence="2">Wonlab-2016</strain>
    </source>
</reference>
<dbReference type="AlphaFoldDB" id="A0ABD0JJZ6"/>
<proteinExistence type="predicted"/>
<feature type="region of interest" description="Disordered" evidence="1">
    <location>
        <begin position="24"/>
        <end position="44"/>
    </location>
</feature>
<protein>
    <submittedName>
        <fullName evidence="2">Uncharacterized protein</fullName>
    </submittedName>
</protein>
<evidence type="ECO:0000256" key="1">
    <source>
        <dbReference type="SAM" id="MobiDB-lite"/>
    </source>
</evidence>
<sequence length="85" mass="9427">MCLFPKVTLTTREQHVSAGTAQWDKLGTESQHPSSEPPTNLARTQHVDVTPNKFSSNNLSSFALHSAGLVNQMTRSSSSFHLYWP</sequence>
<evidence type="ECO:0000313" key="3">
    <source>
        <dbReference type="Proteomes" id="UP001519460"/>
    </source>
</evidence>
<dbReference type="EMBL" id="JACVVK020000419">
    <property type="protein sequence ID" value="KAK7474985.1"/>
    <property type="molecule type" value="Genomic_DNA"/>
</dbReference>
<name>A0ABD0JJZ6_9CAEN</name>
<feature type="compositionally biased region" description="Polar residues" evidence="1">
    <location>
        <begin position="28"/>
        <end position="43"/>
    </location>
</feature>
<gene>
    <name evidence="2" type="ORF">BaRGS_00033796</name>
</gene>